<dbReference type="Proteomes" id="UP001370758">
    <property type="component" value="Unassembled WGS sequence"/>
</dbReference>
<comment type="caution">
    <text evidence="1">The sequence shown here is derived from an EMBL/GenBank/DDBJ whole genome shotgun (WGS) entry which is preliminary data.</text>
</comment>
<organism evidence="1 2">
    <name type="scientific">Arthrobotrys musiformis</name>
    <dbReference type="NCBI Taxonomy" id="47236"/>
    <lineage>
        <taxon>Eukaryota</taxon>
        <taxon>Fungi</taxon>
        <taxon>Dikarya</taxon>
        <taxon>Ascomycota</taxon>
        <taxon>Pezizomycotina</taxon>
        <taxon>Orbiliomycetes</taxon>
        <taxon>Orbiliales</taxon>
        <taxon>Orbiliaceae</taxon>
        <taxon>Arthrobotrys</taxon>
    </lineage>
</organism>
<reference evidence="1 2" key="1">
    <citation type="submission" date="2023-08" db="EMBL/GenBank/DDBJ databases">
        <authorList>
            <person name="Palmer J.M."/>
        </authorList>
    </citation>
    <scope>NUCLEOTIDE SEQUENCE [LARGE SCALE GENOMIC DNA]</scope>
    <source>
        <strain evidence="1 2">TWF481</strain>
    </source>
</reference>
<proteinExistence type="predicted"/>
<evidence type="ECO:0000313" key="1">
    <source>
        <dbReference type="EMBL" id="KAK6495668.1"/>
    </source>
</evidence>
<accession>A0AAV9VR79</accession>
<keyword evidence="2" id="KW-1185">Reference proteome</keyword>
<sequence length="71" mass="8295">MENRYDAHHGNLESEAWQSGRPAVGYFDTKSGELWKSGRTFKFKCQKFIYEFSDDSDEFTVLILYKGPGMF</sequence>
<protein>
    <submittedName>
        <fullName evidence="1">Uncharacterized protein</fullName>
    </submittedName>
</protein>
<dbReference type="AlphaFoldDB" id="A0AAV9VR79"/>
<dbReference type="EMBL" id="JAVHJL010000012">
    <property type="protein sequence ID" value="KAK6495668.1"/>
    <property type="molecule type" value="Genomic_DNA"/>
</dbReference>
<evidence type="ECO:0000313" key="2">
    <source>
        <dbReference type="Proteomes" id="UP001370758"/>
    </source>
</evidence>
<gene>
    <name evidence="1" type="ORF">TWF481_002716</name>
</gene>
<name>A0AAV9VR79_9PEZI</name>